<organism evidence="1 2">
    <name type="scientific">Mucilaginibacter lappiensis</name>
    <dbReference type="NCBI Taxonomy" id="354630"/>
    <lineage>
        <taxon>Bacteria</taxon>
        <taxon>Pseudomonadati</taxon>
        <taxon>Bacteroidota</taxon>
        <taxon>Sphingobacteriia</taxon>
        <taxon>Sphingobacteriales</taxon>
        <taxon>Sphingobacteriaceae</taxon>
        <taxon>Mucilaginibacter</taxon>
    </lineage>
</organism>
<dbReference type="EMBL" id="JACHCB010000029">
    <property type="protein sequence ID" value="MBB6113097.1"/>
    <property type="molecule type" value="Genomic_DNA"/>
</dbReference>
<evidence type="ECO:0000313" key="2">
    <source>
        <dbReference type="Proteomes" id="UP000541583"/>
    </source>
</evidence>
<dbReference type="PANTHER" id="PTHR11183">
    <property type="entry name" value="GLYCOGENIN SUBFAMILY MEMBER"/>
    <property type="match status" value="1"/>
</dbReference>
<dbReference type="InterPro" id="IPR029044">
    <property type="entry name" value="Nucleotide-diphossugar_trans"/>
</dbReference>
<protein>
    <submittedName>
        <fullName evidence="1">Lipopolysaccharide biosynthesis glycosyltransferase</fullName>
    </submittedName>
</protein>
<keyword evidence="2" id="KW-1185">Reference proteome</keyword>
<dbReference type="InterPro" id="IPR050587">
    <property type="entry name" value="GNT1/Glycosyltrans_8"/>
</dbReference>
<dbReference type="Pfam" id="PF01501">
    <property type="entry name" value="Glyco_transf_8"/>
    <property type="match status" value="1"/>
</dbReference>
<dbReference type="RefSeq" id="WP_076379094.1">
    <property type="nucleotide sequence ID" value="NZ_FTMG01000030.1"/>
</dbReference>
<comment type="caution">
    <text evidence="1">The sequence shown here is derived from an EMBL/GenBank/DDBJ whole genome shotgun (WGS) entry which is preliminary data.</text>
</comment>
<accession>A0ABR6PTI7</accession>
<dbReference type="Proteomes" id="UP000541583">
    <property type="component" value="Unassembled WGS sequence"/>
</dbReference>
<name>A0ABR6PTI7_9SPHI</name>
<dbReference type="InterPro" id="IPR002495">
    <property type="entry name" value="Glyco_trans_8"/>
</dbReference>
<reference evidence="1 2" key="1">
    <citation type="submission" date="2020-08" db="EMBL/GenBank/DDBJ databases">
        <title>Genomic Encyclopedia of Type Strains, Phase IV (KMG-V): Genome sequencing to study the core and pangenomes of soil and plant-associated prokaryotes.</title>
        <authorList>
            <person name="Whitman W."/>
        </authorList>
    </citation>
    <scope>NUCLEOTIDE SEQUENCE [LARGE SCALE GENOMIC DNA]</scope>
    <source>
        <strain evidence="1 2">ANJLi2</strain>
    </source>
</reference>
<gene>
    <name evidence="1" type="ORF">HDF23_005880</name>
</gene>
<dbReference type="Gene3D" id="3.90.550.10">
    <property type="entry name" value="Spore Coat Polysaccharide Biosynthesis Protein SpsA, Chain A"/>
    <property type="match status" value="1"/>
</dbReference>
<evidence type="ECO:0000313" key="1">
    <source>
        <dbReference type="EMBL" id="MBB6113097.1"/>
    </source>
</evidence>
<proteinExistence type="predicted"/>
<dbReference type="SUPFAM" id="SSF53448">
    <property type="entry name" value="Nucleotide-diphospho-sugar transferases"/>
    <property type="match status" value="1"/>
</dbReference>
<sequence length="268" mass="31260">MKNQFVTYLGTDHFLPGVLVLNHSLRCCGGYRLLVLTTEHISDAVLQLFTRNAIEYRPIRSIVNPNDLREDPRNYKYTYTKLRVFELRGFEKVVYLDADMMVCTDPGELFDYPHFSAVVAGSLLPRNQSWKDLNSGLMVLEPSPALFDDMAALFEETPSGDGGDQGFLQNYFKAWPQHQELHLPHKYNVPAGFLNEYCQDHGFDFSYRRKKLRTNVSVLHFFGPLKPWDIKRNWFVRSTEDKLEQALLLWWDTYLLVLKSLKTTYNAF</sequence>